<dbReference type="Proteomes" id="UP001243276">
    <property type="component" value="Segment"/>
</dbReference>
<feature type="transmembrane region" description="Helical" evidence="1">
    <location>
        <begin position="56"/>
        <end position="77"/>
    </location>
</feature>
<organism evidence="2 3">
    <name type="scientific">Gordonia phage Commandaria</name>
    <dbReference type="NCBI Taxonomy" id="3038364"/>
    <lineage>
        <taxon>Viruses</taxon>
        <taxon>Duplodnaviria</taxon>
        <taxon>Heunggongvirae</taxon>
        <taxon>Uroviricota</taxon>
        <taxon>Caudoviricetes</taxon>
        <taxon>Zierdtviridae</taxon>
        <taxon>Emilbogenvirinae</taxon>
        <taxon>Commandariavirus</taxon>
        <taxon>Commandariavirus commandaria</taxon>
    </lineage>
</organism>
<keyword evidence="1" id="KW-0812">Transmembrane</keyword>
<evidence type="ECO:0000313" key="2">
    <source>
        <dbReference type="EMBL" id="WGH20833.1"/>
    </source>
</evidence>
<gene>
    <name evidence="2" type="primary">50</name>
</gene>
<keyword evidence="3" id="KW-1185">Reference proteome</keyword>
<dbReference type="KEGG" id="vg:80560603"/>
<name>A0AAF0GGA8_9CAUD</name>
<reference evidence="2" key="1">
    <citation type="submission" date="2023-03" db="EMBL/GenBank/DDBJ databases">
        <authorList>
            <person name="Adamson A.J."/>
            <person name="Baker B.A."/>
            <person name="Galadyk N."/>
            <person name="Joshi D.H."/>
            <person name="Kistler H.E."/>
            <person name="Roberts S.M."/>
            <person name="Saint K.A."/>
            <person name="Sunnen C.N."/>
            <person name="Garlena R.A."/>
            <person name="Russell D.A."/>
            <person name="Pope W.H."/>
            <person name="Jacobs-Sera D."/>
            <person name="Hatfull G.F."/>
        </authorList>
    </citation>
    <scope>NUCLEOTIDE SEQUENCE</scope>
</reference>
<sequence length="102" mass="10820">MTLSNIPPVPAGELIEVLRNQIAQQPWYARFSNTVTSGVGLVLLIVWVAVSNAIEIPGTIETGIGSIISALTLLGVLRTPNGVTPRGVEKVEEAARVAAERF</sequence>
<dbReference type="GeneID" id="80560603"/>
<evidence type="ECO:0000313" key="3">
    <source>
        <dbReference type="Proteomes" id="UP001243276"/>
    </source>
</evidence>
<protein>
    <submittedName>
        <fullName evidence="2">Holin</fullName>
    </submittedName>
</protein>
<keyword evidence="1" id="KW-0472">Membrane</keyword>
<accession>A0AAF0GGA8</accession>
<proteinExistence type="predicted"/>
<feature type="transmembrane region" description="Helical" evidence="1">
    <location>
        <begin position="27"/>
        <end position="50"/>
    </location>
</feature>
<dbReference type="RefSeq" id="YP_010842840.1">
    <property type="nucleotide sequence ID" value="NC_079146.1"/>
</dbReference>
<evidence type="ECO:0000256" key="1">
    <source>
        <dbReference type="SAM" id="Phobius"/>
    </source>
</evidence>
<keyword evidence="1" id="KW-1133">Transmembrane helix</keyword>
<dbReference type="EMBL" id="OQ709208">
    <property type="protein sequence ID" value="WGH20833.1"/>
    <property type="molecule type" value="Genomic_DNA"/>
</dbReference>